<dbReference type="EMBL" id="BAAATE010000034">
    <property type="protein sequence ID" value="GAA2692244.1"/>
    <property type="molecule type" value="Genomic_DNA"/>
</dbReference>
<name>A0ABN3T4A1_9ACTN</name>
<keyword evidence="3" id="KW-1185">Reference proteome</keyword>
<dbReference type="Proteomes" id="UP001501666">
    <property type="component" value="Unassembled WGS sequence"/>
</dbReference>
<organism evidence="2 3">
    <name type="scientific">Nonomuraea recticatena</name>
    <dbReference type="NCBI Taxonomy" id="46178"/>
    <lineage>
        <taxon>Bacteria</taxon>
        <taxon>Bacillati</taxon>
        <taxon>Actinomycetota</taxon>
        <taxon>Actinomycetes</taxon>
        <taxon>Streptosporangiales</taxon>
        <taxon>Streptosporangiaceae</taxon>
        <taxon>Nonomuraea</taxon>
    </lineage>
</organism>
<accession>A0ABN3T4A1</accession>
<sequence>MEPDEDRAARAQAMLVQQQSGGCWLVLWAPYRRRFSGYYLGSSERGVIVEARTAQEMRTLLAQAQLELWRTSSIPTQARLPTPYGPAREVRQTPTSDSGSCTRLRDHQGTPDRHASQGRGHHRRQTP</sequence>
<comment type="caution">
    <text evidence="2">The sequence shown here is derived from an EMBL/GenBank/DDBJ whole genome shotgun (WGS) entry which is preliminary data.</text>
</comment>
<feature type="compositionally biased region" description="Basic and acidic residues" evidence="1">
    <location>
        <begin position="103"/>
        <end position="115"/>
    </location>
</feature>
<feature type="region of interest" description="Disordered" evidence="1">
    <location>
        <begin position="72"/>
        <end position="127"/>
    </location>
</feature>
<evidence type="ECO:0000313" key="3">
    <source>
        <dbReference type="Proteomes" id="UP001501666"/>
    </source>
</evidence>
<feature type="compositionally biased region" description="Polar residues" evidence="1">
    <location>
        <begin position="92"/>
        <end position="101"/>
    </location>
</feature>
<dbReference type="RefSeq" id="WP_346154580.1">
    <property type="nucleotide sequence ID" value="NZ_BAAATE010000034.1"/>
</dbReference>
<proteinExistence type="predicted"/>
<gene>
    <name evidence="2" type="ORF">GCM10010412_083050</name>
</gene>
<reference evidence="2 3" key="1">
    <citation type="journal article" date="2019" name="Int. J. Syst. Evol. Microbiol.">
        <title>The Global Catalogue of Microorganisms (GCM) 10K type strain sequencing project: providing services to taxonomists for standard genome sequencing and annotation.</title>
        <authorList>
            <consortium name="The Broad Institute Genomics Platform"/>
            <consortium name="The Broad Institute Genome Sequencing Center for Infectious Disease"/>
            <person name="Wu L."/>
            <person name="Ma J."/>
        </authorList>
    </citation>
    <scope>NUCLEOTIDE SEQUENCE [LARGE SCALE GENOMIC DNA]</scope>
    <source>
        <strain evidence="2 3">JCM 6835</strain>
    </source>
</reference>
<evidence type="ECO:0000313" key="2">
    <source>
        <dbReference type="EMBL" id="GAA2692244.1"/>
    </source>
</evidence>
<protein>
    <submittedName>
        <fullName evidence="2">Uncharacterized protein</fullName>
    </submittedName>
</protein>
<evidence type="ECO:0000256" key="1">
    <source>
        <dbReference type="SAM" id="MobiDB-lite"/>
    </source>
</evidence>